<name>A0A401KYU6_ASPAW</name>
<comment type="caution">
    <text evidence="1">The sequence shown here is derived from an EMBL/GenBank/DDBJ whole genome shotgun (WGS) entry which is preliminary data.</text>
</comment>
<dbReference type="AlphaFoldDB" id="A0A401KYU6"/>
<proteinExistence type="predicted"/>
<sequence length="157" mass="17597">MVPRSFCTWLTGLHRREIALPVLTFAVRRFARVPASVSGYVAEQRVEHWGIANMTATKVPRPAQLPAWEASFAPGHHGQKWLSEGVPGSTVGWTDVGSQSTQHRISLAIRKMPPLERTINWNCFDHEGRVLTSLSRSQLVESLRLCLSGYAHREGKE</sequence>
<evidence type="ECO:0000313" key="1">
    <source>
        <dbReference type="EMBL" id="GCB24424.1"/>
    </source>
</evidence>
<gene>
    <name evidence="1" type="ORF">AAWM_07309</name>
</gene>
<evidence type="ECO:0000313" key="2">
    <source>
        <dbReference type="Proteomes" id="UP000286921"/>
    </source>
</evidence>
<reference evidence="1 2" key="1">
    <citation type="submission" date="2016-09" db="EMBL/GenBank/DDBJ databases">
        <title>Aspergillus awamori IFM 58123T.</title>
        <authorList>
            <person name="Kusuya Y."/>
            <person name="Shimizu M."/>
            <person name="Takahashi H."/>
            <person name="Yaguchi T."/>
        </authorList>
    </citation>
    <scope>NUCLEOTIDE SEQUENCE [LARGE SCALE GENOMIC DNA]</scope>
    <source>
        <strain evidence="1 2">IFM 58123</strain>
    </source>
</reference>
<dbReference type="EMBL" id="BDHI01000017">
    <property type="protein sequence ID" value="GCB24424.1"/>
    <property type="molecule type" value="Genomic_DNA"/>
</dbReference>
<keyword evidence="2" id="KW-1185">Reference proteome</keyword>
<dbReference type="Proteomes" id="UP000286921">
    <property type="component" value="Unassembled WGS sequence"/>
</dbReference>
<protein>
    <submittedName>
        <fullName evidence="1">Uncharacterized protein</fullName>
    </submittedName>
</protein>
<accession>A0A401KYU6</accession>
<organism evidence="1 2">
    <name type="scientific">Aspergillus awamori</name>
    <name type="common">Black koji mold</name>
    <dbReference type="NCBI Taxonomy" id="105351"/>
    <lineage>
        <taxon>Eukaryota</taxon>
        <taxon>Fungi</taxon>
        <taxon>Dikarya</taxon>
        <taxon>Ascomycota</taxon>
        <taxon>Pezizomycotina</taxon>
        <taxon>Eurotiomycetes</taxon>
        <taxon>Eurotiomycetidae</taxon>
        <taxon>Eurotiales</taxon>
        <taxon>Aspergillaceae</taxon>
        <taxon>Aspergillus</taxon>
    </lineage>
</organism>